<accession>A0ABY4CQ28</accession>
<feature type="domain" description="L,D-TPase catalytic" evidence="8">
    <location>
        <begin position="215"/>
        <end position="322"/>
    </location>
</feature>
<dbReference type="Pfam" id="PF03734">
    <property type="entry name" value="YkuD"/>
    <property type="match status" value="1"/>
</dbReference>
<keyword evidence="7" id="KW-0472">Membrane</keyword>
<feature type="active site" description="Proton donor/acceptor" evidence="6">
    <location>
        <position position="281"/>
    </location>
</feature>
<keyword evidence="4 6" id="KW-0573">Peptidoglycan synthesis</keyword>
<keyword evidence="3 6" id="KW-0133">Cell shape</keyword>
<keyword evidence="10" id="KW-1185">Reference proteome</keyword>
<name>A0ABY4CQ28_9BACL</name>
<keyword evidence="5 6" id="KW-0961">Cell wall biogenesis/degradation</keyword>
<sequence>MKIKEGLYLSQHDLFFFQKYLRFFPKDSNMRYEYAKELEKEGKIGAAIEQYERAAKDGNLASIGKLRMISSELDMEQPKEKMRNRFLPYVLGILLFLAFFAAMLFLLSWWYRHYFLHSIKYEYSSTKIERFFGQSTDRKSVKTSPNELPLLVVENAIERFKQEKGRFPKDLSELTSRTPDNWLSFIPNGVSYSLGNHFYELSFDNKVSTFSDGLLELDYYPKTNQLGVARGNEILALYPVASGTSIPFSESTVSKRVINPNGGTGALGTRGLQLQADYAIHGTNQPQYIGEKGITHGCLRMRNRDIETLYPYISIGTPFKMKSGTPSQATFQSGLPSLGDIQNPEKEETKGVYYNWRY</sequence>
<organism evidence="9 10">
    <name type="scientific">Fodinisporobacter ferrooxydans</name>
    <dbReference type="NCBI Taxonomy" id="2901836"/>
    <lineage>
        <taxon>Bacteria</taxon>
        <taxon>Bacillati</taxon>
        <taxon>Bacillota</taxon>
        <taxon>Bacilli</taxon>
        <taxon>Bacillales</taxon>
        <taxon>Alicyclobacillaceae</taxon>
        <taxon>Fodinisporobacter</taxon>
    </lineage>
</organism>
<dbReference type="CDD" id="cd16913">
    <property type="entry name" value="YkuD_like"/>
    <property type="match status" value="1"/>
</dbReference>
<proteinExistence type="predicted"/>
<feature type="active site" description="Nucleophile" evidence="6">
    <location>
        <position position="298"/>
    </location>
</feature>
<keyword evidence="7" id="KW-0812">Transmembrane</keyword>
<dbReference type="PROSITE" id="PS52029">
    <property type="entry name" value="LD_TPASE"/>
    <property type="match status" value="1"/>
</dbReference>
<dbReference type="EMBL" id="CP089291">
    <property type="protein sequence ID" value="UOF91666.1"/>
    <property type="molecule type" value="Genomic_DNA"/>
</dbReference>
<comment type="pathway">
    <text evidence="1 6">Cell wall biogenesis; peptidoglycan biosynthesis.</text>
</comment>
<protein>
    <submittedName>
        <fullName evidence="9">L,D-transpeptidase</fullName>
    </submittedName>
</protein>
<evidence type="ECO:0000259" key="8">
    <source>
        <dbReference type="PROSITE" id="PS52029"/>
    </source>
</evidence>
<keyword evidence="2" id="KW-0808">Transferase</keyword>
<dbReference type="InterPro" id="IPR038063">
    <property type="entry name" value="Transpep_catalytic_dom"/>
</dbReference>
<evidence type="ECO:0000313" key="9">
    <source>
        <dbReference type="EMBL" id="UOF91666.1"/>
    </source>
</evidence>
<evidence type="ECO:0000313" key="10">
    <source>
        <dbReference type="Proteomes" id="UP000830167"/>
    </source>
</evidence>
<evidence type="ECO:0000256" key="2">
    <source>
        <dbReference type="ARBA" id="ARBA00022679"/>
    </source>
</evidence>
<dbReference type="RefSeq" id="WP_347438361.1">
    <property type="nucleotide sequence ID" value="NZ_CP089291.1"/>
</dbReference>
<dbReference type="Proteomes" id="UP000830167">
    <property type="component" value="Chromosome"/>
</dbReference>
<evidence type="ECO:0000256" key="5">
    <source>
        <dbReference type="ARBA" id="ARBA00023316"/>
    </source>
</evidence>
<evidence type="ECO:0000256" key="1">
    <source>
        <dbReference type="ARBA" id="ARBA00004752"/>
    </source>
</evidence>
<evidence type="ECO:0000256" key="6">
    <source>
        <dbReference type="PROSITE-ProRule" id="PRU01373"/>
    </source>
</evidence>
<dbReference type="SUPFAM" id="SSF141523">
    <property type="entry name" value="L,D-transpeptidase catalytic domain-like"/>
    <property type="match status" value="1"/>
</dbReference>
<evidence type="ECO:0000256" key="3">
    <source>
        <dbReference type="ARBA" id="ARBA00022960"/>
    </source>
</evidence>
<evidence type="ECO:0000256" key="4">
    <source>
        <dbReference type="ARBA" id="ARBA00022984"/>
    </source>
</evidence>
<evidence type="ECO:0000256" key="7">
    <source>
        <dbReference type="SAM" id="Phobius"/>
    </source>
</evidence>
<keyword evidence="7" id="KW-1133">Transmembrane helix</keyword>
<gene>
    <name evidence="9" type="ORF">LSG31_05300</name>
</gene>
<feature type="transmembrane region" description="Helical" evidence="7">
    <location>
        <begin position="86"/>
        <end position="111"/>
    </location>
</feature>
<dbReference type="InterPro" id="IPR005490">
    <property type="entry name" value="LD_TPept_cat_dom"/>
</dbReference>
<reference evidence="9" key="1">
    <citation type="submission" date="2021-12" db="EMBL/GenBank/DDBJ databases">
        <title>Alicyclobacillaceae gen. nov., sp. nov., isolated from chalcocite enrichment system.</title>
        <authorList>
            <person name="Jiang Z."/>
        </authorList>
    </citation>
    <scope>NUCLEOTIDE SEQUENCE</scope>
    <source>
        <strain evidence="9">MYW30-H2</strain>
    </source>
</reference>
<dbReference type="Gene3D" id="2.40.440.10">
    <property type="entry name" value="L,D-transpeptidase catalytic domain-like"/>
    <property type="match status" value="1"/>
</dbReference>